<dbReference type="Proteomes" id="UP000886653">
    <property type="component" value="Unassembled WGS sequence"/>
</dbReference>
<keyword evidence="2" id="KW-1185">Reference proteome</keyword>
<name>A0A9P6NCB1_9BASI</name>
<proteinExistence type="predicted"/>
<dbReference type="AlphaFoldDB" id="A0A9P6NCB1"/>
<gene>
    <name evidence="1" type="ORF">CROQUDRAFT_66093</name>
</gene>
<dbReference type="EMBL" id="MU167317">
    <property type="protein sequence ID" value="KAG0143489.1"/>
    <property type="molecule type" value="Genomic_DNA"/>
</dbReference>
<protein>
    <submittedName>
        <fullName evidence="1">Uncharacterized protein</fullName>
    </submittedName>
</protein>
<reference evidence="1" key="1">
    <citation type="submission" date="2013-11" db="EMBL/GenBank/DDBJ databases">
        <title>Genome sequence of the fusiform rust pathogen reveals effectors for host alternation and coevolution with pine.</title>
        <authorList>
            <consortium name="DOE Joint Genome Institute"/>
            <person name="Smith K."/>
            <person name="Pendleton A."/>
            <person name="Kubisiak T."/>
            <person name="Anderson C."/>
            <person name="Salamov A."/>
            <person name="Aerts A."/>
            <person name="Riley R."/>
            <person name="Clum A."/>
            <person name="Lindquist E."/>
            <person name="Ence D."/>
            <person name="Campbell M."/>
            <person name="Kronenberg Z."/>
            <person name="Feau N."/>
            <person name="Dhillon B."/>
            <person name="Hamelin R."/>
            <person name="Burleigh J."/>
            <person name="Smith J."/>
            <person name="Yandell M."/>
            <person name="Nelson C."/>
            <person name="Grigoriev I."/>
            <person name="Davis J."/>
        </authorList>
    </citation>
    <scope>NUCLEOTIDE SEQUENCE</scope>
    <source>
        <strain evidence="1">G11</strain>
    </source>
</reference>
<sequence>MSIPNPNLDSPLCRRCGEDFPGRNKSQPLCDPCQWRKAHPDEVNSLIPCLICSVQFEVFHTQLCGRCKKNSQAVALILDPKALSPAHILSPKNHLRPHSLNPLPSPSSIDLNPSTSSFPFLLNISTPSSVNYAMHVDTNTQKVVAQANILQSRQRQLHINKRSAPYPHGTQARAAAQSMTKMTPEPKKPKLTGFVMVNMAYLLNGEIVETLLVGSSFEYDLSVVGWMQDLTTRVWTHFKEKHPTFPSPQQIVKQPGLHSLPPYHDKWCYLGELHG</sequence>
<accession>A0A9P6NCB1</accession>
<evidence type="ECO:0000313" key="1">
    <source>
        <dbReference type="EMBL" id="KAG0143489.1"/>
    </source>
</evidence>
<evidence type="ECO:0000313" key="2">
    <source>
        <dbReference type="Proteomes" id="UP000886653"/>
    </source>
</evidence>
<dbReference type="OrthoDB" id="10485405at2759"/>
<organism evidence="1 2">
    <name type="scientific">Cronartium quercuum f. sp. fusiforme G11</name>
    <dbReference type="NCBI Taxonomy" id="708437"/>
    <lineage>
        <taxon>Eukaryota</taxon>
        <taxon>Fungi</taxon>
        <taxon>Dikarya</taxon>
        <taxon>Basidiomycota</taxon>
        <taxon>Pucciniomycotina</taxon>
        <taxon>Pucciniomycetes</taxon>
        <taxon>Pucciniales</taxon>
        <taxon>Coleosporiaceae</taxon>
        <taxon>Cronartium</taxon>
    </lineage>
</organism>
<comment type="caution">
    <text evidence="1">The sequence shown here is derived from an EMBL/GenBank/DDBJ whole genome shotgun (WGS) entry which is preliminary data.</text>
</comment>